<comment type="caution">
    <text evidence="1">The sequence shown here is derived from an EMBL/GenBank/DDBJ whole genome shotgun (WGS) entry which is preliminary data.</text>
</comment>
<protein>
    <submittedName>
        <fullName evidence="1">Abi family protein</fullName>
    </submittedName>
</protein>
<proteinExistence type="predicted"/>
<evidence type="ECO:0000313" key="2">
    <source>
        <dbReference type="Proteomes" id="UP000808038"/>
    </source>
</evidence>
<name>A0AAE2S6G4_WEICO</name>
<dbReference type="Pfam" id="PF07751">
    <property type="entry name" value="Abi_2"/>
    <property type="match status" value="1"/>
</dbReference>
<dbReference type="InterPro" id="IPR011664">
    <property type="entry name" value="Abi_system_AbiD/AbiF-like"/>
</dbReference>
<organism evidence="1 2">
    <name type="scientific">Weissella confusa</name>
    <name type="common">Lactobacillus confusus</name>
    <dbReference type="NCBI Taxonomy" id="1583"/>
    <lineage>
        <taxon>Bacteria</taxon>
        <taxon>Bacillati</taxon>
        <taxon>Bacillota</taxon>
        <taxon>Bacilli</taxon>
        <taxon>Lactobacillales</taxon>
        <taxon>Lactobacillaceae</taxon>
        <taxon>Weissella</taxon>
    </lineage>
</organism>
<dbReference type="AlphaFoldDB" id="A0AAE2S6G4"/>
<dbReference type="RefSeq" id="WP_167846702.1">
    <property type="nucleotide sequence ID" value="NZ_JAAOCW010000001.1"/>
</dbReference>
<evidence type="ECO:0000313" key="1">
    <source>
        <dbReference type="EMBL" id="MBJ7631638.1"/>
    </source>
</evidence>
<sequence length="352" mass="40943">MKYEKPRPFVPLNEQLRIIRERHNISTNEENPLVDELTLLNYSYYTLINGYQRALEKSPNSEQFIDGISLNLLSSINFIETEISSSLLHSILIVEKMFKTSLQYEVSYSFGEKQQDYLNPSNYRKKKYGKSRIEVINFLLKLATGYIHGETDNPRKRVVDEYVSKSTKEYRKTGNVPPWILVNELTFSQVLYWYEILPTESKERVIKSFALSRFFANNADQLEFFKQSMMLIRDFRNGLAHGDVLNKISPRVDTNLGKLNTVFKGNEAIITNSEYNAGIGKHDLYALIMTLSIMLNYSPARIILVMNLKRFFSELDNLMRINEAPMRRLLGIPQNIFDRMDAITNSLDPNTK</sequence>
<gene>
    <name evidence="1" type="ORF">HAU43_00720</name>
</gene>
<dbReference type="EMBL" id="JAAOCX010000001">
    <property type="protein sequence ID" value="MBJ7631638.1"/>
    <property type="molecule type" value="Genomic_DNA"/>
</dbReference>
<accession>A0AAE2S6G4</accession>
<reference evidence="1" key="1">
    <citation type="submission" date="2020-02" db="EMBL/GenBank/DDBJ databases">
        <authorList>
            <person name="Fontana A."/>
            <person name="Patrone V."/>
            <person name="Morelli L."/>
        </authorList>
    </citation>
    <scope>NUCLEOTIDE SEQUENCE</scope>
    <source>
        <strain evidence="1">CCUG 30943</strain>
    </source>
</reference>
<dbReference type="Proteomes" id="UP000808038">
    <property type="component" value="Unassembled WGS sequence"/>
</dbReference>
<reference evidence="1" key="2">
    <citation type="journal article" date="2021" name="Int. J. Food Microbiol.">
        <title>Safety demonstration of a microbial species for use in the food chain: Weissella confusa.</title>
        <authorList>
            <person name="Bourdichon F."/>
            <person name="Patrone V."/>
            <person name="Fontana A."/>
            <person name="Milani G."/>
            <person name="Morelli L."/>
        </authorList>
    </citation>
    <scope>NUCLEOTIDE SEQUENCE</scope>
    <source>
        <strain evidence="1">CCUG 30943</strain>
    </source>
</reference>